<dbReference type="SUPFAM" id="SSF53720">
    <property type="entry name" value="ALDH-like"/>
    <property type="match status" value="1"/>
</dbReference>
<evidence type="ECO:0000313" key="3">
    <source>
        <dbReference type="EMBL" id="RFA11244.1"/>
    </source>
</evidence>
<gene>
    <name evidence="3" type="ORF">B7R54_11725</name>
</gene>
<dbReference type="Gene3D" id="3.40.309.10">
    <property type="entry name" value="Aldehyde Dehydrogenase, Chain A, domain 2"/>
    <property type="match status" value="1"/>
</dbReference>
<dbReference type="InterPro" id="IPR016162">
    <property type="entry name" value="Ald_DH_N"/>
</dbReference>
<dbReference type="AlphaFoldDB" id="A0A3E0VMN9"/>
<dbReference type="OrthoDB" id="9770537at2"/>
<keyword evidence="4" id="KW-1185">Reference proteome</keyword>
<dbReference type="InterPro" id="IPR050740">
    <property type="entry name" value="Aldehyde_DH_Superfamily"/>
</dbReference>
<feature type="domain" description="Aldehyde dehydrogenase" evidence="2">
    <location>
        <begin position="15"/>
        <end position="394"/>
    </location>
</feature>
<organism evidence="3 4">
    <name type="scientific">Subtercola boreus</name>
    <dbReference type="NCBI Taxonomy" id="120213"/>
    <lineage>
        <taxon>Bacteria</taxon>
        <taxon>Bacillati</taxon>
        <taxon>Actinomycetota</taxon>
        <taxon>Actinomycetes</taxon>
        <taxon>Micrococcales</taxon>
        <taxon>Microbacteriaceae</taxon>
        <taxon>Subtercola</taxon>
    </lineage>
</organism>
<dbReference type="Pfam" id="PF00171">
    <property type="entry name" value="Aldedh"/>
    <property type="match status" value="1"/>
</dbReference>
<protein>
    <submittedName>
        <fullName evidence="3">Aldehyde dehydrogenase (NADP(+))</fullName>
    </submittedName>
</protein>
<evidence type="ECO:0000256" key="1">
    <source>
        <dbReference type="ARBA" id="ARBA00023002"/>
    </source>
</evidence>
<dbReference type="InterPro" id="IPR016161">
    <property type="entry name" value="Ald_DH/histidinol_DH"/>
</dbReference>
<sequence>MPTPTGSGGAAGPTAADDVEALAGRAAASSRAFAQTAPRDRARALVAVGDALAAAADELIDLAMAETGLARPRLTGELKRTVVQLKLFAETIVDGAYLDARIDPADPEFALGARPDLRRTLVPLGPVLNYAGSNFPFAFSVAGGDTAAALAAGCPVIVKGHPGHPQLSIRTAAIVAEALAVAGMPDGVFQLALGQEAGVALLKDDRIRAGSFTGSLRAGRFLADVAAARPRPIPFFGELGSVNPVFVFPSAAAGAGAAATIGAGFAASISGSAGQLCTKPGFLFVPAESAAELTRAVASGVAGVPEQRMLNPQIASGFVARQHTVLGADGVSTVVDGGTRLDGDEQGWVTPTVASTTVAALSAAGSAVLDEAFGPLSVVVAYDDVSELAALAAELFPGNLTSTVFLGEGDESALVHEFVSVLSETSGRVLFGGWPTGVAVTPAMQHGGPYPATTSDSGTSVGSAAITRFLRAVTYQDAPQPLLPPQLRDDNPWNVPQTISPPGASATWGALV</sequence>
<proteinExistence type="predicted"/>
<accession>A0A3E0VMN9</accession>
<dbReference type="InterPro" id="IPR015590">
    <property type="entry name" value="Aldehyde_DH_dom"/>
</dbReference>
<dbReference type="GO" id="GO:0016620">
    <property type="term" value="F:oxidoreductase activity, acting on the aldehyde or oxo group of donors, NAD or NADP as acceptor"/>
    <property type="evidence" value="ECO:0007669"/>
    <property type="project" value="InterPro"/>
</dbReference>
<dbReference type="Gene3D" id="3.40.605.10">
    <property type="entry name" value="Aldehyde Dehydrogenase, Chain A, domain 1"/>
    <property type="match status" value="1"/>
</dbReference>
<name>A0A3E0VMN9_9MICO</name>
<dbReference type="InterPro" id="IPR016163">
    <property type="entry name" value="Ald_DH_C"/>
</dbReference>
<dbReference type="PANTHER" id="PTHR43353">
    <property type="entry name" value="SUCCINATE-SEMIALDEHYDE DEHYDROGENASE, MITOCHONDRIAL"/>
    <property type="match status" value="1"/>
</dbReference>
<dbReference type="PANTHER" id="PTHR43353:SF3">
    <property type="entry name" value="ALDEHYDE DEHYDROGENASE-RELATED"/>
    <property type="match status" value="1"/>
</dbReference>
<evidence type="ECO:0000259" key="2">
    <source>
        <dbReference type="Pfam" id="PF00171"/>
    </source>
</evidence>
<keyword evidence="1" id="KW-0560">Oxidoreductase</keyword>
<reference evidence="3 4" key="1">
    <citation type="submission" date="2017-04" db="EMBL/GenBank/DDBJ databases">
        <title>Comparative genome analysis of Subtercola boreus.</title>
        <authorList>
            <person name="Cho Y.-J."/>
            <person name="Cho A."/>
            <person name="Kim O.-S."/>
            <person name="Lee J.-I."/>
        </authorList>
    </citation>
    <scope>NUCLEOTIDE SEQUENCE [LARGE SCALE GENOMIC DNA]</scope>
    <source>
        <strain evidence="3 4">K300</strain>
    </source>
</reference>
<dbReference type="EMBL" id="NBWZ01000001">
    <property type="protein sequence ID" value="RFA11244.1"/>
    <property type="molecule type" value="Genomic_DNA"/>
</dbReference>
<comment type="caution">
    <text evidence="3">The sequence shown here is derived from an EMBL/GenBank/DDBJ whole genome shotgun (WGS) entry which is preliminary data.</text>
</comment>
<evidence type="ECO:0000313" key="4">
    <source>
        <dbReference type="Proteomes" id="UP000256486"/>
    </source>
</evidence>
<dbReference type="Proteomes" id="UP000256486">
    <property type="component" value="Unassembled WGS sequence"/>
</dbReference>